<gene>
    <name evidence="13" type="ORF">NLU13_7019</name>
</gene>
<dbReference type="EC" id="2.6.1.19" evidence="3"/>
<evidence type="ECO:0000256" key="10">
    <source>
        <dbReference type="ARBA" id="ARBA00048021"/>
    </source>
</evidence>
<comment type="cofactor">
    <cofactor evidence="1">
        <name>pyridoxal 5'-phosphate</name>
        <dbReference type="ChEBI" id="CHEBI:597326"/>
    </cofactor>
</comment>
<reference evidence="13" key="1">
    <citation type="submission" date="2022-10" db="EMBL/GenBank/DDBJ databases">
        <title>Determination and structural analysis of whole genome sequence of Sarocladium strictum F4-1.</title>
        <authorList>
            <person name="Hu L."/>
            <person name="Jiang Y."/>
        </authorList>
    </citation>
    <scope>NUCLEOTIDE SEQUENCE</scope>
    <source>
        <strain evidence="13">F4-1</strain>
    </source>
</reference>
<dbReference type="Gene3D" id="3.40.640.10">
    <property type="entry name" value="Type I PLP-dependent aspartate aminotransferase-like (Major domain)"/>
    <property type="match status" value="1"/>
</dbReference>
<keyword evidence="5" id="KW-0032">Aminotransferase</keyword>
<evidence type="ECO:0000256" key="1">
    <source>
        <dbReference type="ARBA" id="ARBA00001933"/>
    </source>
</evidence>
<evidence type="ECO:0000313" key="13">
    <source>
        <dbReference type="EMBL" id="KAK0385842.1"/>
    </source>
</evidence>
<dbReference type="InterPro" id="IPR004631">
    <property type="entry name" value="4NH2But_aminotransferase_euk"/>
</dbReference>
<dbReference type="GO" id="GO:0005739">
    <property type="term" value="C:mitochondrion"/>
    <property type="evidence" value="ECO:0007669"/>
    <property type="project" value="TreeGrafter"/>
</dbReference>
<comment type="caution">
    <text evidence="13">The sequence shown here is derived from an EMBL/GenBank/DDBJ whole genome shotgun (WGS) entry which is preliminary data.</text>
</comment>
<evidence type="ECO:0000256" key="9">
    <source>
        <dbReference type="ARBA" id="ARBA00031787"/>
    </source>
</evidence>
<dbReference type="InterPro" id="IPR015421">
    <property type="entry name" value="PyrdxlP-dep_Trfase_major"/>
</dbReference>
<keyword evidence="14" id="KW-1185">Reference proteome</keyword>
<dbReference type="Gene3D" id="3.90.1150.10">
    <property type="entry name" value="Aspartate Aminotransferase, domain 1"/>
    <property type="match status" value="1"/>
</dbReference>
<accession>A0AA39GGU0</accession>
<dbReference type="GO" id="GO:0030170">
    <property type="term" value="F:pyridoxal phosphate binding"/>
    <property type="evidence" value="ECO:0007669"/>
    <property type="project" value="InterPro"/>
</dbReference>
<dbReference type="GO" id="GO:0034386">
    <property type="term" value="F:4-aminobutyrate:2-oxoglutarate transaminase activity"/>
    <property type="evidence" value="ECO:0007669"/>
    <property type="project" value="UniProtKB-EC"/>
</dbReference>
<evidence type="ECO:0000256" key="8">
    <source>
        <dbReference type="ARBA" id="ARBA00030204"/>
    </source>
</evidence>
<dbReference type="Pfam" id="PF00202">
    <property type="entry name" value="Aminotran_3"/>
    <property type="match status" value="1"/>
</dbReference>
<comment type="similarity">
    <text evidence="2 11">Belongs to the class-III pyridoxal-phosphate-dependent aminotransferase family.</text>
</comment>
<evidence type="ECO:0000256" key="5">
    <source>
        <dbReference type="ARBA" id="ARBA00022576"/>
    </source>
</evidence>
<evidence type="ECO:0000256" key="4">
    <source>
        <dbReference type="ARBA" id="ARBA00018543"/>
    </source>
</evidence>
<dbReference type="SUPFAM" id="SSF53383">
    <property type="entry name" value="PLP-dependent transferases"/>
    <property type="match status" value="1"/>
</dbReference>
<dbReference type="InterPro" id="IPR015424">
    <property type="entry name" value="PyrdxlP-dep_Trfase"/>
</dbReference>
<dbReference type="PANTHER" id="PTHR43206:SF1">
    <property type="entry name" value="4-AMINOBUTYRATE AMINOTRANSFERASE, MITOCHONDRIAL"/>
    <property type="match status" value="1"/>
</dbReference>
<dbReference type="InterPro" id="IPR005814">
    <property type="entry name" value="Aminotrans_3"/>
</dbReference>
<evidence type="ECO:0000256" key="6">
    <source>
        <dbReference type="ARBA" id="ARBA00022679"/>
    </source>
</evidence>
<keyword evidence="6" id="KW-0808">Transferase</keyword>
<comment type="catalytic activity">
    <reaction evidence="10">
        <text>4-aminobutanoate + 2-oxoglutarate = succinate semialdehyde + L-glutamate</text>
        <dbReference type="Rhea" id="RHEA:23352"/>
        <dbReference type="ChEBI" id="CHEBI:16810"/>
        <dbReference type="ChEBI" id="CHEBI:29985"/>
        <dbReference type="ChEBI" id="CHEBI:57706"/>
        <dbReference type="ChEBI" id="CHEBI:59888"/>
        <dbReference type="EC" id="2.6.1.19"/>
    </reaction>
</comment>
<sequence length="530" mass="58598">MPPPRGSGLITRLSRPHIAPRLATTSLAYRRRHFTSNSKHTAAVSSTRVTDSHAPPPPPISGKPNGGDKAFYPGEPSGPTVKTEIPGPKTKELIADLESVFDTRSLNMITDYEKSVGNYIADPDGNVLLDVYAQIASIPLGYNNPALHKASSSEAMVSSIINRPALGNFPPHNWANLLREGILKAAPPGLSHVFTAMAGSDANETAYKAAFMYRRQKERGGAEVEFTEKEMQEAMDNKGANLSIMSFRTGFHGRLFGSLSTTRSKPIHKIDIPAFDWPQATFPQLKYPLDQHVAENEAIEQAALDEVSHLLSTWHIPPAAMIVEPIQSEGGDNHASPAFFRKLRDLALKHEVLFIVDEVQTGVGATGKFWAHEHWNLETPPDMVSFSKKAQAAGYYYKDKALRPNKPYRQFNTWMGDPARAILFSSIVSEIERLDLVNHTARVGSYLFGKIEELASRYPDQFQNLRGKDRGTFIAFDNPKRDEFLKMAKGLGVNIGGSGNTAVRLRPMLVFQEHHADILLEALEKIARAL</sequence>
<dbReference type="FunFam" id="3.40.640.10:FF:000029">
    <property type="entry name" value="4-aminobutyrate aminotransferase, mitochondrial"/>
    <property type="match status" value="1"/>
</dbReference>
<dbReference type="NCBIfam" id="TIGR00699">
    <property type="entry name" value="GABAtrns_euk"/>
    <property type="match status" value="1"/>
</dbReference>
<dbReference type="PANTHER" id="PTHR43206">
    <property type="entry name" value="AMINOTRANSFERASE"/>
    <property type="match status" value="1"/>
</dbReference>
<proteinExistence type="inferred from homology"/>
<evidence type="ECO:0000256" key="11">
    <source>
        <dbReference type="RuleBase" id="RU003560"/>
    </source>
</evidence>
<feature type="region of interest" description="Disordered" evidence="12">
    <location>
        <begin position="35"/>
        <end position="85"/>
    </location>
</feature>
<protein>
    <recommendedName>
        <fullName evidence="4">4-aminobutyrate aminotransferase</fullName>
        <ecNumber evidence="3">2.6.1.19</ecNumber>
    </recommendedName>
    <alternativeName>
        <fullName evidence="9">GABA aminotransferase</fullName>
    </alternativeName>
    <alternativeName>
        <fullName evidence="8">Gamma-amino-N-butyrate transaminase</fullName>
    </alternativeName>
</protein>
<evidence type="ECO:0000256" key="7">
    <source>
        <dbReference type="ARBA" id="ARBA00022898"/>
    </source>
</evidence>
<keyword evidence="7 11" id="KW-0663">Pyridoxal phosphate</keyword>
<dbReference type="CDD" id="cd00610">
    <property type="entry name" value="OAT_like"/>
    <property type="match status" value="1"/>
</dbReference>
<organism evidence="13 14">
    <name type="scientific">Sarocladium strictum</name>
    <name type="common">Black bundle disease fungus</name>
    <name type="synonym">Acremonium strictum</name>
    <dbReference type="NCBI Taxonomy" id="5046"/>
    <lineage>
        <taxon>Eukaryota</taxon>
        <taxon>Fungi</taxon>
        <taxon>Dikarya</taxon>
        <taxon>Ascomycota</taxon>
        <taxon>Pezizomycotina</taxon>
        <taxon>Sordariomycetes</taxon>
        <taxon>Hypocreomycetidae</taxon>
        <taxon>Hypocreales</taxon>
        <taxon>Sarocladiaceae</taxon>
        <taxon>Sarocladium</taxon>
    </lineage>
</organism>
<feature type="compositionally biased region" description="Polar residues" evidence="12">
    <location>
        <begin position="35"/>
        <end position="49"/>
    </location>
</feature>
<evidence type="ECO:0000256" key="2">
    <source>
        <dbReference type="ARBA" id="ARBA00008954"/>
    </source>
</evidence>
<dbReference type="InterPro" id="IPR015422">
    <property type="entry name" value="PyrdxlP-dep_Trfase_small"/>
</dbReference>
<dbReference type="Proteomes" id="UP001175261">
    <property type="component" value="Unassembled WGS sequence"/>
</dbReference>
<name>A0AA39GGU0_SARSR</name>
<dbReference type="PIRSF" id="PIRSF000521">
    <property type="entry name" value="Transaminase_4ab_Lys_Orn"/>
    <property type="match status" value="1"/>
</dbReference>
<evidence type="ECO:0000256" key="3">
    <source>
        <dbReference type="ARBA" id="ARBA00012912"/>
    </source>
</evidence>
<dbReference type="GO" id="GO:0009450">
    <property type="term" value="P:gamma-aminobutyric acid catabolic process"/>
    <property type="evidence" value="ECO:0007669"/>
    <property type="project" value="TreeGrafter"/>
</dbReference>
<dbReference type="AlphaFoldDB" id="A0AA39GGU0"/>
<evidence type="ECO:0000256" key="12">
    <source>
        <dbReference type="SAM" id="MobiDB-lite"/>
    </source>
</evidence>
<dbReference type="EMBL" id="JAPDFR010000006">
    <property type="protein sequence ID" value="KAK0385842.1"/>
    <property type="molecule type" value="Genomic_DNA"/>
</dbReference>
<evidence type="ECO:0000313" key="14">
    <source>
        <dbReference type="Proteomes" id="UP001175261"/>
    </source>
</evidence>